<dbReference type="PROSITE" id="PS50949">
    <property type="entry name" value="HTH_GNTR"/>
    <property type="match status" value="1"/>
</dbReference>
<gene>
    <name evidence="5" type="ORF">OF850_01220</name>
</gene>
<dbReference type="InterPro" id="IPR011711">
    <property type="entry name" value="GntR_C"/>
</dbReference>
<feature type="domain" description="HTH gntR-type" evidence="4">
    <location>
        <begin position="5"/>
        <end position="72"/>
    </location>
</feature>
<evidence type="ECO:0000313" key="5">
    <source>
        <dbReference type="EMBL" id="MCW8084235.1"/>
    </source>
</evidence>
<dbReference type="SMART" id="SM00345">
    <property type="entry name" value="HTH_GNTR"/>
    <property type="match status" value="1"/>
</dbReference>
<protein>
    <submittedName>
        <fullName evidence="5">GntR family transcriptional regulator</fullName>
    </submittedName>
</protein>
<dbReference type="InterPro" id="IPR036390">
    <property type="entry name" value="WH_DNA-bd_sf"/>
</dbReference>
<name>A0ABT3NQ04_9PROT</name>
<dbReference type="InterPro" id="IPR008920">
    <property type="entry name" value="TF_FadR/GntR_C"/>
</dbReference>
<comment type="caution">
    <text evidence="5">The sequence shown here is derived from an EMBL/GenBank/DDBJ whole genome shotgun (WGS) entry which is preliminary data.</text>
</comment>
<dbReference type="PANTHER" id="PTHR43537:SF24">
    <property type="entry name" value="GLUCONATE OPERON TRANSCRIPTIONAL REPRESSOR"/>
    <property type="match status" value="1"/>
</dbReference>
<dbReference type="Pfam" id="PF00392">
    <property type="entry name" value="GntR"/>
    <property type="match status" value="1"/>
</dbReference>
<dbReference type="SUPFAM" id="SSF46785">
    <property type="entry name" value="Winged helix' DNA-binding domain"/>
    <property type="match status" value="1"/>
</dbReference>
<dbReference type="Gene3D" id="1.10.10.10">
    <property type="entry name" value="Winged helix-like DNA-binding domain superfamily/Winged helix DNA-binding domain"/>
    <property type="match status" value="1"/>
</dbReference>
<dbReference type="PANTHER" id="PTHR43537">
    <property type="entry name" value="TRANSCRIPTIONAL REGULATOR, GNTR FAMILY"/>
    <property type="match status" value="1"/>
</dbReference>
<dbReference type="SMART" id="SM00895">
    <property type="entry name" value="FCD"/>
    <property type="match status" value="1"/>
</dbReference>
<dbReference type="RefSeq" id="WP_301587842.1">
    <property type="nucleotide sequence ID" value="NZ_JAPFQI010000001.1"/>
</dbReference>
<keyword evidence="1" id="KW-0805">Transcription regulation</keyword>
<keyword evidence="3" id="KW-0804">Transcription</keyword>
<dbReference type="Pfam" id="PF07729">
    <property type="entry name" value="FCD"/>
    <property type="match status" value="1"/>
</dbReference>
<dbReference type="PRINTS" id="PR00035">
    <property type="entry name" value="HTHGNTR"/>
</dbReference>
<proteinExistence type="predicted"/>
<dbReference type="CDD" id="cd07377">
    <property type="entry name" value="WHTH_GntR"/>
    <property type="match status" value="1"/>
</dbReference>
<keyword evidence="6" id="KW-1185">Reference proteome</keyword>
<sequence length="214" mass="24294">MQADSLVGRRVAASLREAILSGAMEPGARIRQEELAERFGSSRIPVREALRVLEAEGLVRLVANSGAWVAKLDLAECLETYKMRERLEPLALGEGIQALTGEEIARLEALVAEMEEAEEVETFLRLDRVFHLLTCSRAGMPMLEATIRGFWDRTQHYRRAYASLVGREGQWVIHHEHRLLVEALRRRDRIDAEALLALHIRRTRLALAAHPEIF</sequence>
<evidence type="ECO:0000256" key="1">
    <source>
        <dbReference type="ARBA" id="ARBA00023015"/>
    </source>
</evidence>
<evidence type="ECO:0000259" key="4">
    <source>
        <dbReference type="PROSITE" id="PS50949"/>
    </source>
</evidence>
<dbReference type="InterPro" id="IPR000524">
    <property type="entry name" value="Tscrpt_reg_HTH_GntR"/>
</dbReference>
<evidence type="ECO:0000256" key="3">
    <source>
        <dbReference type="ARBA" id="ARBA00023163"/>
    </source>
</evidence>
<dbReference type="Gene3D" id="1.20.120.530">
    <property type="entry name" value="GntR ligand-binding domain-like"/>
    <property type="match status" value="1"/>
</dbReference>
<evidence type="ECO:0000256" key="2">
    <source>
        <dbReference type="ARBA" id="ARBA00023125"/>
    </source>
</evidence>
<evidence type="ECO:0000313" key="6">
    <source>
        <dbReference type="Proteomes" id="UP001526430"/>
    </source>
</evidence>
<reference evidence="5 6" key="1">
    <citation type="submission" date="2022-10" db="EMBL/GenBank/DDBJ databases">
        <title>Roseococcus glaciei nov., sp. nov., isolated from glacier.</title>
        <authorList>
            <person name="Liu Q."/>
            <person name="Xin Y.-H."/>
        </authorList>
    </citation>
    <scope>NUCLEOTIDE SEQUENCE [LARGE SCALE GENOMIC DNA]</scope>
    <source>
        <strain evidence="5 6">MDT2-1-1</strain>
    </source>
</reference>
<dbReference type="EMBL" id="JAPFQI010000001">
    <property type="protein sequence ID" value="MCW8084235.1"/>
    <property type="molecule type" value="Genomic_DNA"/>
</dbReference>
<dbReference type="Proteomes" id="UP001526430">
    <property type="component" value="Unassembled WGS sequence"/>
</dbReference>
<organism evidence="5 6">
    <name type="scientific">Sabulicella glaciei</name>
    <dbReference type="NCBI Taxonomy" id="2984948"/>
    <lineage>
        <taxon>Bacteria</taxon>
        <taxon>Pseudomonadati</taxon>
        <taxon>Pseudomonadota</taxon>
        <taxon>Alphaproteobacteria</taxon>
        <taxon>Acetobacterales</taxon>
        <taxon>Acetobacteraceae</taxon>
        <taxon>Sabulicella</taxon>
    </lineage>
</organism>
<accession>A0ABT3NQ04</accession>
<dbReference type="InterPro" id="IPR036388">
    <property type="entry name" value="WH-like_DNA-bd_sf"/>
</dbReference>
<dbReference type="SUPFAM" id="SSF48008">
    <property type="entry name" value="GntR ligand-binding domain-like"/>
    <property type="match status" value="1"/>
</dbReference>
<keyword evidence="2" id="KW-0238">DNA-binding</keyword>